<keyword evidence="2" id="KW-0645">Protease</keyword>
<evidence type="ECO:0000313" key="3">
    <source>
        <dbReference type="Proteomes" id="UP001213646"/>
    </source>
</evidence>
<dbReference type="Pfam" id="PF13620">
    <property type="entry name" value="CarboxypepD_reg"/>
    <property type="match status" value="1"/>
</dbReference>
<proteinExistence type="predicted"/>
<evidence type="ECO:0000313" key="2">
    <source>
        <dbReference type="EMBL" id="MDC7149541.1"/>
    </source>
</evidence>
<protein>
    <submittedName>
        <fullName evidence="2">Carboxypeptidase-like regulatory domain-containing protein</fullName>
    </submittedName>
</protein>
<dbReference type="AlphaFoldDB" id="A0AAW6I6R8"/>
<feature type="chain" id="PRO_5043610939" evidence="1">
    <location>
        <begin position="25"/>
        <end position="399"/>
    </location>
</feature>
<feature type="signal peptide" evidence="1">
    <location>
        <begin position="1"/>
        <end position="24"/>
    </location>
</feature>
<dbReference type="RefSeq" id="WP_272697576.1">
    <property type="nucleotide sequence ID" value="NZ_CAOJXY010000012.1"/>
</dbReference>
<dbReference type="PROSITE" id="PS51257">
    <property type="entry name" value="PROKAR_LIPOPROTEIN"/>
    <property type="match status" value="1"/>
</dbReference>
<reference evidence="2" key="1">
    <citation type="submission" date="2023-01" db="EMBL/GenBank/DDBJ databases">
        <title>Exploring GABA producing Bacteroides strains toward improving mental health.</title>
        <authorList>
            <person name="Yousuf B."/>
            <person name="Bouhlel N.E."/>
            <person name="Mottawea W."/>
            <person name="Hammami R."/>
        </authorList>
    </citation>
    <scope>NUCLEOTIDE SEQUENCE</scope>
    <source>
        <strain evidence="2">UO.H1047</strain>
    </source>
</reference>
<keyword evidence="2" id="KW-0121">Carboxypeptidase</keyword>
<sequence length="399" mass="41134">MYEFVKKGAFMLLVVSLAMGMASCGDDDPDYSDVTPPEVAVTHSISGRVTGIDGEGLSATVSMNGTSATTQTDGTFVFENVAAGTYTLKAEADGKVSKETSITVSDGDSNNPVWNVTLSNEGTTITANADGSANADVTSEVLKGNEEGKIEMTLSAPAGAVDAGTQITITPIYSTDEVEQAALRSVSTKAAGSTLLIGTRISSSNASATLQQPVTLEYDVDPEIAGTVTAQKYVNGTWLDAEYTVEGGKVTVVADQFTSYSLLCSATISSSTTSETISFTPDSWDNLYGSDDMAVSSASYSYKIGTEISSSGTNKITAYLIEIVARAAGAGVTTATGTYPINVTLPVGTAMDISGQQEVTTLTASALGRSVSGKQYGTVSVITRTWNRQHTGGGNKPGA</sequence>
<keyword evidence="2" id="KW-0378">Hydrolase</keyword>
<name>A0AAW6I6R8_9BACT</name>
<dbReference type="SUPFAM" id="SSF49452">
    <property type="entry name" value="Starch-binding domain-like"/>
    <property type="match status" value="1"/>
</dbReference>
<organism evidence="2 3">
    <name type="scientific">Parabacteroides johnsonii</name>
    <dbReference type="NCBI Taxonomy" id="387661"/>
    <lineage>
        <taxon>Bacteria</taxon>
        <taxon>Pseudomonadati</taxon>
        <taxon>Bacteroidota</taxon>
        <taxon>Bacteroidia</taxon>
        <taxon>Bacteroidales</taxon>
        <taxon>Tannerellaceae</taxon>
        <taxon>Parabacteroides</taxon>
    </lineage>
</organism>
<gene>
    <name evidence="2" type="ORF">PQG89_08895</name>
</gene>
<dbReference type="Proteomes" id="UP001213646">
    <property type="component" value="Unassembled WGS sequence"/>
</dbReference>
<dbReference type="GO" id="GO:0004180">
    <property type="term" value="F:carboxypeptidase activity"/>
    <property type="evidence" value="ECO:0007669"/>
    <property type="project" value="UniProtKB-KW"/>
</dbReference>
<comment type="caution">
    <text evidence="2">The sequence shown here is derived from an EMBL/GenBank/DDBJ whole genome shotgun (WGS) entry which is preliminary data.</text>
</comment>
<keyword evidence="1" id="KW-0732">Signal</keyword>
<evidence type="ECO:0000256" key="1">
    <source>
        <dbReference type="SAM" id="SignalP"/>
    </source>
</evidence>
<dbReference type="GO" id="GO:0030246">
    <property type="term" value="F:carbohydrate binding"/>
    <property type="evidence" value="ECO:0007669"/>
    <property type="project" value="InterPro"/>
</dbReference>
<dbReference type="EMBL" id="JAQPYX010000076">
    <property type="protein sequence ID" value="MDC7149541.1"/>
    <property type="molecule type" value="Genomic_DNA"/>
</dbReference>
<dbReference type="InterPro" id="IPR013784">
    <property type="entry name" value="Carb-bd-like_fold"/>
</dbReference>
<accession>A0AAW6I6R8</accession>
<dbReference type="Gene3D" id="2.60.40.1120">
    <property type="entry name" value="Carboxypeptidase-like, regulatory domain"/>
    <property type="match status" value="1"/>
</dbReference>